<dbReference type="Pfam" id="PF08327">
    <property type="entry name" value="AHSA1"/>
    <property type="match status" value="1"/>
</dbReference>
<keyword evidence="4" id="KW-1185">Reference proteome</keyword>
<dbReference type="CDD" id="cd07814">
    <property type="entry name" value="SRPBCC_CalC_Aha1-like"/>
    <property type="match status" value="1"/>
</dbReference>
<dbReference type="RefSeq" id="WP_309968051.1">
    <property type="nucleotide sequence ID" value="NZ_JAVDWH010000001.1"/>
</dbReference>
<feature type="domain" description="Activator of Hsp90 ATPase homologue 1/2-like C-terminal" evidence="2">
    <location>
        <begin position="28"/>
        <end position="148"/>
    </location>
</feature>
<dbReference type="InterPro" id="IPR023393">
    <property type="entry name" value="START-like_dom_sf"/>
</dbReference>
<gene>
    <name evidence="3" type="ORF">J2X11_001204</name>
</gene>
<accession>A0ABU1UMH0</accession>
<evidence type="ECO:0000313" key="4">
    <source>
        <dbReference type="Proteomes" id="UP001257739"/>
    </source>
</evidence>
<organism evidence="3 4">
    <name type="scientific">Aeromicrobium panaciterrae</name>
    <dbReference type="NCBI Taxonomy" id="363861"/>
    <lineage>
        <taxon>Bacteria</taxon>
        <taxon>Bacillati</taxon>
        <taxon>Actinomycetota</taxon>
        <taxon>Actinomycetes</taxon>
        <taxon>Propionibacteriales</taxon>
        <taxon>Nocardioidaceae</taxon>
        <taxon>Aeromicrobium</taxon>
    </lineage>
</organism>
<evidence type="ECO:0000256" key="1">
    <source>
        <dbReference type="ARBA" id="ARBA00006817"/>
    </source>
</evidence>
<name>A0ABU1UMH0_9ACTN</name>
<dbReference type="Proteomes" id="UP001257739">
    <property type="component" value="Unassembled WGS sequence"/>
</dbReference>
<comment type="similarity">
    <text evidence="1">Belongs to the AHA1 family.</text>
</comment>
<dbReference type="InterPro" id="IPR013538">
    <property type="entry name" value="ASHA1/2-like_C"/>
</dbReference>
<dbReference type="SUPFAM" id="SSF55961">
    <property type="entry name" value="Bet v1-like"/>
    <property type="match status" value="1"/>
</dbReference>
<proteinExistence type="inferred from homology"/>
<evidence type="ECO:0000259" key="2">
    <source>
        <dbReference type="Pfam" id="PF08327"/>
    </source>
</evidence>
<evidence type="ECO:0000313" key="3">
    <source>
        <dbReference type="EMBL" id="MDR7086365.1"/>
    </source>
</evidence>
<dbReference type="EMBL" id="JAVDWH010000001">
    <property type="protein sequence ID" value="MDR7086365.1"/>
    <property type="molecule type" value="Genomic_DNA"/>
</dbReference>
<reference evidence="3 4" key="1">
    <citation type="submission" date="2023-07" db="EMBL/GenBank/DDBJ databases">
        <title>Sorghum-associated microbial communities from plants grown in Nebraska, USA.</title>
        <authorList>
            <person name="Schachtman D."/>
        </authorList>
    </citation>
    <scope>NUCLEOTIDE SEQUENCE [LARGE SCALE GENOMIC DNA]</scope>
    <source>
        <strain evidence="3 4">BE248</strain>
    </source>
</reference>
<comment type="caution">
    <text evidence="3">The sequence shown here is derived from an EMBL/GenBank/DDBJ whole genome shotgun (WGS) entry which is preliminary data.</text>
</comment>
<sequence length="160" mass="17563">MTTQDRADAATPGLAQNGYSVSYAVEQSPEEVFAAILDVSAWWTGEIEGHADEVGAEFSYRHPPQHYSLQRVVELDPSRRVVWRVTDSHLSFISEPAEWTGSEIVFDIVPVADGTELRFTHVGLVPDVECFGACSAGWLHYVSGSLRSLITTGTGLPDPW</sequence>
<protein>
    <recommendedName>
        <fullName evidence="2">Activator of Hsp90 ATPase homologue 1/2-like C-terminal domain-containing protein</fullName>
    </recommendedName>
</protein>
<dbReference type="Gene3D" id="3.30.530.20">
    <property type="match status" value="1"/>
</dbReference>